<reference evidence="2" key="1">
    <citation type="submission" date="2016-10" db="EMBL/GenBank/DDBJ databases">
        <authorList>
            <person name="Varghese N."/>
            <person name="Submissions S."/>
        </authorList>
    </citation>
    <scope>NUCLEOTIDE SEQUENCE [LARGE SCALE GENOMIC DNA]</scope>
    <source>
        <strain evidence="2">DSM 17038</strain>
    </source>
</reference>
<proteinExistence type="predicted"/>
<dbReference type="EMBL" id="FOOX01000020">
    <property type="protein sequence ID" value="SFH22363.1"/>
    <property type="molecule type" value="Genomic_DNA"/>
</dbReference>
<gene>
    <name evidence="1" type="ORF">SAMN05660649_04330</name>
</gene>
<dbReference type="STRING" id="341036.SAMN05660649_04330"/>
<keyword evidence="2" id="KW-1185">Reference proteome</keyword>
<dbReference type="Gene3D" id="3.40.50.300">
    <property type="entry name" value="P-loop containing nucleotide triphosphate hydrolases"/>
    <property type="match status" value="1"/>
</dbReference>
<dbReference type="SUPFAM" id="SSF52540">
    <property type="entry name" value="P-loop containing nucleoside triphosphate hydrolases"/>
    <property type="match status" value="1"/>
</dbReference>
<dbReference type="Proteomes" id="UP000199337">
    <property type="component" value="Unassembled WGS sequence"/>
</dbReference>
<dbReference type="InterPro" id="IPR048444">
    <property type="entry name" value="DNMK"/>
</dbReference>
<evidence type="ECO:0000313" key="2">
    <source>
        <dbReference type="Proteomes" id="UP000199337"/>
    </source>
</evidence>
<dbReference type="InterPro" id="IPR027417">
    <property type="entry name" value="P-loop_NTPase"/>
</dbReference>
<organism evidence="1 2">
    <name type="scientific">Desulfotruncus arcticus DSM 17038</name>
    <dbReference type="NCBI Taxonomy" id="1121424"/>
    <lineage>
        <taxon>Bacteria</taxon>
        <taxon>Bacillati</taxon>
        <taxon>Bacillota</taxon>
        <taxon>Clostridia</taxon>
        <taxon>Eubacteriales</taxon>
        <taxon>Desulfallaceae</taxon>
        <taxon>Desulfotruncus</taxon>
    </lineage>
</organism>
<evidence type="ECO:0000313" key="1">
    <source>
        <dbReference type="EMBL" id="SFH22363.1"/>
    </source>
</evidence>
<sequence>MRSGKDTVAQYLADIHNFQSFAFADGIRKVCALAFPGMLTQGRKPRKLYQGLGQDLRKYDPEVWIKYTFNEIEAARNKSVIITDMRQPNEYRALRNKGFSIVRVNASHATRLERMRAVGDEFEPADLDHETERHINTFVTDFELWNEGSVEELEIQAEQMLEFLQRRGTPWVA</sequence>
<evidence type="ECO:0008006" key="3">
    <source>
        <dbReference type="Google" id="ProtNLM"/>
    </source>
</evidence>
<dbReference type="OrthoDB" id="2399160at2"/>
<protein>
    <recommendedName>
        <fullName evidence="3">Dephospho-CoA kinase</fullName>
    </recommendedName>
</protein>
<accession>A0A1I2Y9L7</accession>
<name>A0A1I2Y9L7_9FIRM</name>
<dbReference type="AlphaFoldDB" id="A0A1I2Y9L7"/>
<dbReference type="Pfam" id="PF21448">
    <property type="entry name" value="DNMK"/>
    <property type="match status" value="1"/>
</dbReference>